<evidence type="ECO:0000313" key="3">
    <source>
        <dbReference type="EMBL" id="VEL19146.1"/>
    </source>
</evidence>
<dbReference type="EMBL" id="CAAALY010040294">
    <property type="protein sequence ID" value="VEL19146.1"/>
    <property type="molecule type" value="Genomic_DNA"/>
</dbReference>
<feature type="region of interest" description="Disordered" evidence="2">
    <location>
        <begin position="31"/>
        <end position="79"/>
    </location>
</feature>
<organism evidence="3 4">
    <name type="scientific">Protopolystoma xenopodis</name>
    <dbReference type="NCBI Taxonomy" id="117903"/>
    <lineage>
        <taxon>Eukaryota</taxon>
        <taxon>Metazoa</taxon>
        <taxon>Spiralia</taxon>
        <taxon>Lophotrochozoa</taxon>
        <taxon>Platyhelminthes</taxon>
        <taxon>Monogenea</taxon>
        <taxon>Polyopisthocotylea</taxon>
        <taxon>Polystomatidea</taxon>
        <taxon>Polystomatidae</taxon>
        <taxon>Protopolystoma</taxon>
    </lineage>
</organism>
<feature type="coiled-coil region" evidence="1">
    <location>
        <begin position="105"/>
        <end position="209"/>
    </location>
</feature>
<sequence length="239" mass="28475">MDLLEPTFEDKRKHNFLQGQVELERRKQELAEKMRREEEAREMKEREEWERQDQIRQEKERERQLEAERQVQRQRQIEAQRAAKRQSAVEARLQAFKEAEHQRYVQLERQRVEHLQKEKAREQALLEQSKAHRASLLENASGLASRSADHESQLTQAQAEVDRIKMAIGELRSHRDAYDLELRELTEQVEAAKAELMRWQREKEQLSLRVFTGVDVNQATEQLKTLAANKEVCFYLSTS</sequence>
<proteinExistence type="predicted"/>
<dbReference type="Proteomes" id="UP000784294">
    <property type="component" value="Unassembled WGS sequence"/>
</dbReference>
<name>A0A448WSI5_9PLAT</name>
<feature type="compositionally biased region" description="Basic and acidic residues" evidence="2">
    <location>
        <begin position="31"/>
        <end position="78"/>
    </location>
</feature>
<gene>
    <name evidence="3" type="ORF">PXEA_LOCUS12586</name>
</gene>
<comment type="caution">
    <text evidence="3">The sequence shown here is derived from an EMBL/GenBank/DDBJ whole genome shotgun (WGS) entry which is preliminary data.</text>
</comment>
<evidence type="ECO:0000256" key="1">
    <source>
        <dbReference type="SAM" id="Coils"/>
    </source>
</evidence>
<keyword evidence="1" id="KW-0175">Coiled coil</keyword>
<reference evidence="3" key="1">
    <citation type="submission" date="2018-11" db="EMBL/GenBank/DDBJ databases">
        <authorList>
            <consortium name="Pathogen Informatics"/>
        </authorList>
    </citation>
    <scope>NUCLEOTIDE SEQUENCE</scope>
</reference>
<accession>A0A448WSI5</accession>
<evidence type="ECO:0000256" key="2">
    <source>
        <dbReference type="SAM" id="MobiDB-lite"/>
    </source>
</evidence>
<protein>
    <submittedName>
        <fullName evidence="3">Uncharacterized protein</fullName>
    </submittedName>
</protein>
<keyword evidence="4" id="KW-1185">Reference proteome</keyword>
<dbReference type="AlphaFoldDB" id="A0A448WSI5"/>
<dbReference type="OrthoDB" id="2015333at2759"/>
<evidence type="ECO:0000313" key="4">
    <source>
        <dbReference type="Proteomes" id="UP000784294"/>
    </source>
</evidence>